<dbReference type="Proteomes" id="UP000712673">
    <property type="component" value="Unassembled WGS sequence"/>
</dbReference>
<dbReference type="Gene3D" id="3.40.50.1820">
    <property type="entry name" value="alpha/beta hydrolase"/>
    <property type="match status" value="1"/>
</dbReference>
<dbReference type="SUPFAM" id="SSF53474">
    <property type="entry name" value="alpha/beta-Hydrolases"/>
    <property type="match status" value="1"/>
</dbReference>
<sequence length="103" mass="10764">MLRPACLEAIRTVQAAGPYFLGGGSVGGMIAFAMAQQLSQQGQEVALLVLLDPSSPRTTARRPLLQRLKGVAKTLMCMAVEVLPKDVDAPALGAGPHRAPWGA</sequence>
<gene>
    <name evidence="2" type="ORF">FJZ47_06400</name>
</gene>
<evidence type="ECO:0000313" key="2">
    <source>
        <dbReference type="EMBL" id="MBM3223415.1"/>
    </source>
</evidence>
<evidence type="ECO:0000313" key="3">
    <source>
        <dbReference type="Proteomes" id="UP000712673"/>
    </source>
</evidence>
<dbReference type="InterPro" id="IPR001031">
    <property type="entry name" value="Thioesterase"/>
</dbReference>
<dbReference type="InterPro" id="IPR029058">
    <property type="entry name" value="AB_hydrolase_fold"/>
</dbReference>
<reference evidence="2" key="1">
    <citation type="submission" date="2019-03" db="EMBL/GenBank/DDBJ databases">
        <title>Lake Tanganyika Metagenome-Assembled Genomes (MAGs).</title>
        <authorList>
            <person name="Tran P."/>
        </authorList>
    </citation>
    <scope>NUCLEOTIDE SEQUENCE</scope>
    <source>
        <strain evidence="2">K_DeepCast_65m_m2_066</strain>
    </source>
</reference>
<accession>A0A937W0C4</accession>
<dbReference type="Pfam" id="PF00975">
    <property type="entry name" value="Thioesterase"/>
    <property type="match status" value="1"/>
</dbReference>
<proteinExistence type="predicted"/>
<evidence type="ECO:0000259" key="1">
    <source>
        <dbReference type="Pfam" id="PF00975"/>
    </source>
</evidence>
<feature type="domain" description="Thioesterase" evidence="1">
    <location>
        <begin position="7"/>
        <end position="60"/>
    </location>
</feature>
<dbReference type="EMBL" id="VGLS01000140">
    <property type="protein sequence ID" value="MBM3223415.1"/>
    <property type="molecule type" value="Genomic_DNA"/>
</dbReference>
<organism evidence="2 3">
    <name type="scientific">Tectimicrobiota bacterium</name>
    <dbReference type="NCBI Taxonomy" id="2528274"/>
    <lineage>
        <taxon>Bacteria</taxon>
        <taxon>Pseudomonadati</taxon>
        <taxon>Nitrospinota/Tectimicrobiota group</taxon>
        <taxon>Candidatus Tectimicrobiota</taxon>
    </lineage>
</organism>
<name>A0A937W0C4_UNCTE</name>
<protein>
    <recommendedName>
        <fullName evidence="1">Thioesterase domain-containing protein</fullName>
    </recommendedName>
</protein>
<dbReference type="AlphaFoldDB" id="A0A937W0C4"/>
<comment type="caution">
    <text evidence="2">The sequence shown here is derived from an EMBL/GenBank/DDBJ whole genome shotgun (WGS) entry which is preliminary data.</text>
</comment>